<feature type="transmembrane region" description="Helical" evidence="5">
    <location>
        <begin position="245"/>
        <end position="263"/>
    </location>
</feature>
<dbReference type="Pfam" id="PF01040">
    <property type="entry name" value="UbiA"/>
    <property type="match status" value="1"/>
</dbReference>
<dbReference type="InterPro" id="IPR050475">
    <property type="entry name" value="Prenyltransferase_related"/>
</dbReference>
<feature type="transmembrane region" description="Helical" evidence="5">
    <location>
        <begin position="179"/>
        <end position="198"/>
    </location>
</feature>
<sequence length="295" mass="32943">MSGSLVSSFRQACLLPLHCLYTLYCFTKSDFKTTLIPVTCFAIAAAPDLQVSYILETAFWVWIHLLQFVAANQAVGFEEDAKNKPDRPIPAGLITLRNTIILRYCLIPVVWAYSYWYSVQALYASVALVALTFTYCELGAHAGHYIVRNIVNGLGFAAFESGATLVASSDRTYLDNTAILAIFLSASIFATTIHAQDFEDVPGDKVIGRRTLPIVHPGWARFTVIATLSAWSFGLWYIWDLDATIASTFCALAFFVGYRYIALTSITQDQTSFKWYNVWLSAAHALPGYYRYIHA</sequence>
<evidence type="ECO:0000313" key="6">
    <source>
        <dbReference type="EMBL" id="KAK7691369.1"/>
    </source>
</evidence>
<reference evidence="6 7" key="1">
    <citation type="submission" date="2022-09" db="EMBL/GenBank/DDBJ databases">
        <authorList>
            <person name="Palmer J.M."/>
        </authorList>
    </citation>
    <scope>NUCLEOTIDE SEQUENCE [LARGE SCALE GENOMIC DNA]</scope>
    <source>
        <strain evidence="6 7">DSM 7382</strain>
    </source>
</reference>
<evidence type="ECO:0000256" key="2">
    <source>
        <dbReference type="ARBA" id="ARBA00022692"/>
    </source>
</evidence>
<feature type="transmembrane region" description="Helical" evidence="5">
    <location>
        <begin position="219"/>
        <end position="239"/>
    </location>
</feature>
<keyword evidence="2 5" id="KW-0812">Transmembrane</keyword>
<comment type="caution">
    <text evidence="6">The sequence shown here is derived from an EMBL/GenBank/DDBJ whole genome shotgun (WGS) entry which is preliminary data.</text>
</comment>
<dbReference type="GO" id="GO:0016020">
    <property type="term" value="C:membrane"/>
    <property type="evidence" value="ECO:0007669"/>
    <property type="project" value="UniProtKB-SubCell"/>
</dbReference>
<proteinExistence type="predicted"/>
<dbReference type="InterPro" id="IPR044878">
    <property type="entry name" value="UbiA_sf"/>
</dbReference>
<feature type="transmembrane region" description="Helical" evidence="5">
    <location>
        <begin position="150"/>
        <end position="167"/>
    </location>
</feature>
<dbReference type="PANTHER" id="PTHR42723">
    <property type="entry name" value="CHLOROPHYLL SYNTHASE"/>
    <property type="match status" value="1"/>
</dbReference>
<feature type="transmembrane region" description="Helical" evidence="5">
    <location>
        <begin position="117"/>
        <end position="138"/>
    </location>
</feature>
<evidence type="ECO:0000256" key="4">
    <source>
        <dbReference type="ARBA" id="ARBA00023136"/>
    </source>
</evidence>
<dbReference type="Proteomes" id="UP001385951">
    <property type="component" value="Unassembled WGS sequence"/>
</dbReference>
<dbReference type="EMBL" id="JASBNA010000005">
    <property type="protein sequence ID" value="KAK7691369.1"/>
    <property type="molecule type" value="Genomic_DNA"/>
</dbReference>
<keyword evidence="4 5" id="KW-0472">Membrane</keyword>
<dbReference type="CDD" id="cd13965">
    <property type="entry name" value="PT_UbiA_3"/>
    <property type="match status" value="1"/>
</dbReference>
<evidence type="ECO:0000256" key="1">
    <source>
        <dbReference type="ARBA" id="ARBA00004141"/>
    </source>
</evidence>
<name>A0AAW0GJN8_9APHY</name>
<evidence type="ECO:0000256" key="3">
    <source>
        <dbReference type="ARBA" id="ARBA00022989"/>
    </source>
</evidence>
<keyword evidence="3 5" id="KW-1133">Transmembrane helix</keyword>
<keyword evidence="7" id="KW-1185">Reference proteome</keyword>
<evidence type="ECO:0000256" key="5">
    <source>
        <dbReference type="SAM" id="Phobius"/>
    </source>
</evidence>
<protein>
    <submittedName>
        <fullName evidence="6">Uncharacterized protein</fullName>
    </submittedName>
</protein>
<evidence type="ECO:0000313" key="7">
    <source>
        <dbReference type="Proteomes" id="UP001385951"/>
    </source>
</evidence>
<dbReference type="Gene3D" id="1.10.357.140">
    <property type="entry name" value="UbiA prenyltransferase"/>
    <property type="match status" value="1"/>
</dbReference>
<dbReference type="PANTHER" id="PTHR42723:SF1">
    <property type="entry name" value="CHLOROPHYLL SYNTHASE, CHLOROPLASTIC"/>
    <property type="match status" value="1"/>
</dbReference>
<dbReference type="InterPro" id="IPR000537">
    <property type="entry name" value="UbiA_prenyltransferase"/>
</dbReference>
<accession>A0AAW0GJN8</accession>
<dbReference type="GO" id="GO:0016765">
    <property type="term" value="F:transferase activity, transferring alkyl or aryl (other than methyl) groups"/>
    <property type="evidence" value="ECO:0007669"/>
    <property type="project" value="InterPro"/>
</dbReference>
<comment type="subcellular location">
    <subcellularLocation>
        <location evidence="1">Membrane</location>
        <topology evidence="1">Multi-pass membrane protein</topology>
    </subcellularLocation>
</comment>
<organism evidence="6 7">
    <name type="scientific">Cerrena zonata</name>
    <dbReference type="NCBI Taxonomy" id="2478898"/>
    <lineage>
        <taxon>Eukaryota</taxon>
        <taxon>Fungi</taxon>
        <taxon>Dikarya</taxon>
        <taxon>Basidiomycota</taxon>
        <taxon>Agaricomycotina</taxon>
        <taxon>Agaricomycetes</taxon>
        <taxon>Polyporales</taxon>
        <taxon>Cerrenaceae</taxon>
        <taxon>Cerrena</taxon>
    </lineage>
</organism>
<dbReference type="AlphaFoldDB" id="A0AAW0GJN8"/>
<gene>
    <name evidence="6" type="ORF">QCA50_004767</name>
</gene>